<comment type="similarity">
    <text evidence="1">Belongs to the UPF0246 family.</text>
</comment>
<dbReference type="NCBIfam" id="NF002542">
    <property type="entry name" value="PRK02101.1-3"/>
    <property type="match status" value="1"/>
</dbReference>
<reference evidence="2" key="1">
    <citation type="submission" date="2023-10" db="EMBL/GenBank/DDBJ databases">
        <title>The first scallop-associated chemosynthetic bacterial symbiont.</title>
        <authorList>
            <person name="Lin Y.-T."/>
            <person name="Sun J."/>
            <person name="Ip J.C.-H."/>
            <person name="He X."/>
            <person name="Gao Z.-M."/>
            <person name="Perez M."/>
            <person name="Xu T."/>
            <person name="Qian P.-Y."/>
            <person name="Qiu J.-W."/>
        </authorList>
    </citation>
    <scope>NUCLEOTIDE SEQUENCE</scope>
    <source>
        <strain evidence="2">Gill1</strain>
    </source>
</reference>
<dbReference type="Pfam" id="PF03883">
    <property type="entry name" value="H2O2_YaaD"/>
    <property type="match status" value="1"/>
</dbReference>
<evidence type="ECO:0000313" key="2">
    <source>
        <dbReference type="EMBL" id="WXU00199.1"/>
    </source>
</evidence>
<name>A0AAU6PGQ0_9GAMM</name>
<accession>A0AAU6PGQ0</accession>
<dbReference type="HAMAP" id="MF_00652">
    <property type="entry name" value="UPF0246"/>
    <property type="match status" value="1"/>
</dbReference>
<gene>
    <name evidence="2" type="primary">yaaA</name>
    <name evidence="2" type="ORF">Ctma_0910</name>
</gene>
<dbReference type="AlphaFoldDB" id="A0AAU6PGQ0"/>
<dbReference type="GO" id="GO:0033194">
    <property type="term" value="P:response to hydroperoxide"/>
    <property type="evidence" value="ECO:0007669"/>
    <property type="project" value="TreeGrafter"/>
</dbReference>
<dbReference type="GO" id="GO:0005829">
    <property type="term" value="C:cytosol"/>
    <property type="evidence" value="ECO:0007669"/>
    <property type="project" value="TreeGrafter"/>
</dbReference>
<dbReference type="PANTHER" id="PTHR30283:SF4">
    <property type="entry name" value="PEROXIDE STRESS RESISTANCE PROTEIN YAAA"/>
    <property type="match status" value="1"/>
</dbReference>
<dbReference type="EMBL" id="CP138327">
    <property type="protein sequence ID" value="WXU00199.1"/>
    <property type="molecule type" value="Genomic_DNA"/>
</dbReference>
<organism evidence="2">
    <name type="scientific">Catillopecten margaritatus gill symbiont</name>
    <dbReference type="NCBI Taxonomy" id="3083288"/>
    <lineage>
        <taxon>Bacteria</taxon>
        <taxon>Pseudomonadati</taxon>
        <taxon>Pseudomonadota</taxon>
        <taxon>Gammaproteobacteria</taxon>
        <taxon>sulfur-oxidizing symbionts</taxon>
    </lineage>
</organism>
<sequence>MLAVISPSKTQDFNPSNISTYTHTRQLDESQALIDILKTQSQEDIAKLMSISEKLAVLNYNRFQTFKTPFTLTNAKQALLAFKGDVYNGIDAPSLNAEDLQFAQATLRMLSGLYGVIRPLDLIAPYRLEMGTRLVNPKGKNLYEFWGDKISTVLNQDENEVIINLASNEYFKGIDKKALNAKIINIAFKERKNEQYKIIGIHAKRARGLMVNYMIKNRLTNPESLKAFDIEGYQFKPDLSEELTWVFTRGDC</sequence>
<protein>
    <recommendedName>
        <fullName evidence="1">UPF0246 protein Ctma_0910</fullName>
    </recommendedName>
</protein>
<dbReference type="InterPro" id="IPR005583">
    <property type="entry name" value="YaaA"/>
</dbReference>
<dbReference type="PANTHER" id="PTHR30283">
    <property type="entry name" value="PEROXIDE STRESS RESPONSE PROTEIN YAAA"/>
    <property type="match status" value="1"/>
</dbReference>
<evidence type="ECO:0000256" key="1">
    <source>
        <dbReference type="HAMAP-Rule" id="MF_00652"/>
    </source>
</evidence>
<proteinExistence type="inferred from homology"/>